<accession>A0A3M7RY13</accession>
<dbReference type="AlphaFoldDB" id="A0A3M7RY13"/>
<evidence type="ECO:0000313" key="1">
    <source>
        <dbReference type="EMBL" id="RNA28406.1"/>
    </source>
</evidence>
<dbReference type="EMBL" id="REGN01002396">
    <property type="protein sequence ID" value="RNA28406.1"/>
    <property type="molecule type" value="Genomic_DNA"/>
</dbReference>
<protein>
    <submittedName>
        <fullName evidence="1">Uncharacterized protein</fullName>
    </submittedName>
</protein>
<organism evidence="1 2">
    <name type="scientific">Brachionus plicatilis</name>
    <name type="common">Marine rotifer</name>
    <name type="synonym">Brachionus muelleri</name>
    <dbReference type="NCBI Taxonomy" id="10195"/>
    <lineage>
        <taxon>Eukaryota</taxon>
        <taxon>Metazoa</taxon>
        <taxon>Spiralia</taxon>
        <taxon>Gnathifera</taxon>
        <taxon>Rotifera</taxon>
        <taxon>Eurotatoria</taxon>
        <taxon>Monogononta</taxon>
        <taxon>Pseudotrocha</taxon>
        <taxon>Ploima</taxon>
        <taxon>Brachionidae</taxon>
        <taxon>Brachionus</taxon>
    </lineage>
</organism>
<comment type="caution">
    <text evidence="1">The sequence shown here is derived from an EMBL/GenBank/DDBJ whole genome shotgun (WGS) entry which is preliminary data.</text>
</comment>
<gene>
    <name evidence="1" type="ORF">BpHYR1_037304</name>
</gene>
<reference evidence="1 2" key="1">
    <citation type="journal article" date="2018" name="Sci. Rep.">
        <title>Genomic signatures of local adaptation to the degree of environmental predictability in rotifers.</title>
        <authorList>
            <person name="Franch-Gras L."/>
            <person name="Hahn C."/>
            <person name="Garcia-Roger E.M."/>
            <person name="Carmona M.J."/>
            <person name="Serra M."/>
            <person name="Gomez A."/>
        </authorList>
    </citation>
    <scope>NUCLEOTIDE SEQUENCE [LARGE SCALE GENOMIC DNA]</scope>
    <source>
        <strain evidence="1">HYR1</strain>
    </source>
</reference>
<evidence type="ECO:0000313" key="2">
    <source>
        <dbReference type="Proteomes" id="UP000276133"/>
    </source>
</evidence>
<sequence length="77" mass="9014">MIISKNFTKLTSLKFFDHFFSLKSSSFSTELNKFSLLIGSKGIRFRVECLSNFFANCWPLFLILVEYFTEFPIKIAI</sequence>
<name>A0A3M7RY13_BRAPC</name>
<proteinExistence type="predicted"/>
<keyword evidence="2" id="KW-1185">Reference proteome</keyword>
<dbReference type="Proteomes" id="UP000276133">
    <property type="component" value="Unassembled WGS sequence"/>
</dbReference>